<keyword evidence="2 9" id="KW-0566">Pantothenate biosynthesis</keyword>
<feature type="active site" description="Proton donor" evidence="9 10">
    <location>
        <position position="58"/>
    </location>
</feature>
<dbReference type="Pfam" id="PF02261">
    <property type="entry name" value="Asp_decarbox"/>
    <property type="match status" value="1"/>
</dbReference>
<evidence type="ECO:0000256" key="1">
    <source>
        <dbReference type="ARBA" id="ARBA00022490"/>
    </source>
</evidence>
<dbReference type="EMBL" id="CP010904">
    <property type="protein sequence ID" value="AKJ64087.1"/>
    <property type="molecule type" value="Genomic_DNA"/>
</dbReference>
<keyword evidence="1 9" id="KW-0963">Cytoplasm</keyword>
<keyword evidence="3 9" id="KW-0210">Decarboxylase</keyword>
<dbReference type="AlphaFoldDB" id="A0A0G3EF85"/>
<dbReference type="SUPFAM" id="SSF50692">
    <property type="entry name" value="ADC-like"/>
    <property type="match status" value="1"/>
</dbReference>
<evidence type="ECO:0000256" key="9">
    <source>
        <dbReference type="HAMAP-Rule" id="MF_00446"/>
    </source>
</evidence>
<sequence>MQRIMMKSKLHTPTITGLELYYEGSITLDPELMEAADMLAGEQVQVVNLNNGERLFTYIIEGERGTGQVELNGPAARKGAVGDRIIIISYAHVNEEDARGFEPVIVHVGEGNRTSP</sequence>
<comment type="pathway">
    <text evidence="9">Cofactor biosynthesis; (R)-pantothenate biosynthesis; beta-alanine from L-aspartate: step 1/1.</text>
</comment>
<evidence type="ECO:0000313" key="14">
    <source>
        <dbReference type="EMBL" id="AKJ64087.1"/>
    </source>
</evidence>
<dbReference type="Gene3D" id="2.40.40.20">
    <property type="match status" value="1"/>
</dbReference>
<dbReference type="GO" id="GO:0004068">
    <property type="term" value="F:aspartate 1-decarboxylase activity"/>
    <property type="evidence" value="ECO:0007669"/>
    <property type="project" value="UniProtKB-UniRule"/>
</dbReference>
<evidence type="ECO:0000256" key="5">
    <source>
        <dbReference type="ARBA" id="ARBA00023145"/>
    </source>
</evidence>
<dbReference type="PIRSF" id="PIRSF006246">
    <property type="entry name" value="Asp_decarbox"/>
    <property type="match status" value="1"/>
</dbReference>
<dbReference type="OrthoDB" id="9803983at2"/>
<protein>
    <recommendedName>
        <fullName evidence="9">Aspartate 1-decarboxylase</fullName>
        <ecNumber evidence="9">4.1.1.11</ecNumber>
    </recommendedName>
    <alternativeName>
        <fullName evidence="9">Aspartate alpha-decarboxylase</fullName>
    </alternativeName>
    <component>
        <recommendedName>
            <fullName evidence="9">Aspartate 1-decarboxylase beta chain</fullName>
        </recommendedName>
    </component>
    <component>
        <recommendedName>
            <fullName evidence="9">Aspartate 1-decarboxylase alpha chain</fullName>
        </recommendedName>
    </component>
</protein>
<feature type="modified residue" description="Pyruvic acid (Ser)" evidence="9 12">
    <location>
        <position position="25"/>
    </location>
</feature>
<accession>A0A0G3EF85</accession>
<dbReference type="STRING" id="1307763.L21SP4_00824"/>
<keyword evidence="4 9" id="KW-0068">Autocatalytic cleavage</keyword>
<evidence type="ECO:0000256" key="12">
    <source>
        <dbReference type="PIRSR" id="PIRSR006246-3"/>
    </source>
</evidence>
<evidence type="ECO:0000256" key="10">
    <source>
        <dbReference type="PIRSR" id="PIRSR006246-1"/>
    </source>
</evidence>
<evidence type="ECO:0000256" key="2">
    <source>
        <dbReference type="ARBA" id="ARBA00022655"/>
    </source>
</evidence>
<dbReference type="EC" id="4.1.1.11" evidence="9"/>
<evidence type="ECO:0000256" key="3">
    <source>
        <dbReference type="ARBA" id="ARBA00022793"/>
    </source>
</evidence>
<comment type="subcellular location">
    <subcellularLocation>
        <location evidence="9">Cytoplasm</location>
    </subcellularLocation>
</comment>
<keyword evidence="7 9" id="KW-0704">Schiff base</keyword>
<keyword evidence="15" id="KW-1185">Reference proteome</keyword>
<evidence type="ECO:0000256" key="6">
    <source>
        <dbReference type="ARBA" id="ARBA00023239"/>
    </source>
</evidence>
<comment type="catalytic activity">
    <reaction evidence="9">
        <text>L-aspartate + H(+) = beta-alanine + CO2</text>
        <dbReference type="Rhea" id="RHEA:19497"/>
        <dbReference type="ChEBI" id="CHEBI:15378"/>
        <dbReference type="ChEBI" id="CHEBI:16526"/>
        <dbReference type="ChEBI" id="CHEBI:29991"/>
        <dbReference type="ChEBI" id="CHEBI:57966"/>
        <dbReference type="EC" id="4.1.1.11"/>
    </reaction>
</comment>
<dbReference type="NCBIfam" id="TIGR00223">
    <property type="entry name" value="panD"/>
    <property type="match status" value="1"/>
</dbReference>
<dbReference type="GO" id="GO:0015940">
    <property type="term" value="P:pantothenate biosynthetic process"/>
    <property type="evidence" value="ECO:0007669"/>
    <property type="project" value="UniProtKB-UniRule"/>
</dbReference>
<comment type="function">
    <text evidence="9">Catalyzes the pyruvoyl-dependent decarboxylation of aspartate to produce beta-alanine.</text>
</comment>
<comment type="cofactor">
    <cofactor evidence="9 10">
        <name>pyruvate</name>
        <dbReference type="ChEBI" id="CHEBI:15361"/>
    </cofactor>
    <text evidence="9 10">Binds 1 pyruvoyl group covalently per subunit.</text>
</comment>
<dbReference type="RefSeq" id="WP_052881453.1">
    <property type="nucleotide sequence ID" value="NZ_CP010904.1"/>
</dbReference>
<reference evidence="14 15" key="2">
    <citation type="journal article" date="2016" name="ISME J.">
        <title>Characterization of the first cultured representative of Verrucomicrobia subdivision 5 indicates the proposal of a novel phylum.</title>
        <authorList>
            <person name="Spring S."/>
            <person name="Bunk B."/>
            <person name="Sproer C."/>
            <person name="Schumann P."/>
            <person name="Rohde M."/>
            <person name="Tindall B.J."/>
            <person name="Klenk H.P."/>
        </authorList>
    </citation>
    <scope>NUCLEOTIDE SEQUENCE [LARGE SCALE GENOMIC DNA]</scope>
    <source>
        <strain evidence="14 15">L21-Fru-AB</strain>
    </source>
</reference>
<keyword evidence="5 9" id="KW-0865">Zymogen</keyword>
<feature type="chain" id="PRO_5014000453" description="Aspartate 1-decarboxylase alpha chain" evidence="9 13">
    <location>
        <begin position="25"/>
        <end position="116"/>
    </location>
</feature>
<keyword evidence="8 9" id="KW-0670">Pyruvate</keyword>
<dbReference type="InterPro" id="IPR009010">
    <property type="entry name" value="Asp_de-COase-like_dom_sf"/>
</dbReference>
<comment type="PTM">
    <text evidence="9 12">Is synthesized initially as an inactive proenzyme, which is activated by self-cleavage at a specific serine bond to produce a beta-subunit with a hydroxyl group at its C-terminus and an alpha-subunit with a pyruvoyl group at its N-terminus.</text>
</comment>
<evidence type="ECO:0000256" key="11">
    <source>
        <dbReference type="PIRSR" id="PIRSR006246-2"/>
    </source>
</evidence>
<dbReference type="PANTHER" id="PTHR21012:SF0">
    <property type="entry name" value="ASPARTATE 1-DECARBOXYLASE"/>
    <property type="match status" value="1"/>
</dbReference>
<evidence type="ECO:0000256" key="4">
    <source>
        <dbReference type="ARBA" id="ARBA00022813"/>
    </source>
</evidence>
<evidence type="ECO:0000313" key="15">
    <source>
        <dbReference type="Proteomes" id="UP000035268"/>
    </source>
</evidence>
<comment type="subunit">
    <text evidence="9">Heterooctamer of four alpha and four beta subunits.</text>
</comment>
<dbReference type="UniPathway" id="UPA00028">
    <property type="reaction ID" value="UER00002"/>
</dbReference>
<dbReference type="HAMAP" id="MF_00446">
    <property type="entry name" value="PanD"/>
    <property type="match status" value="1"/>
</dbReference>
<dbReference type="Proteomes" id="UP000035268">
    <property type="component" value="Chromosome"/>
</dbReference>
<name>A0A0G3EF85_9BACT</name>
<dbReference type="InterPro" id="IPR003190">
    <property type="entry name" value="Asp_decarbox"/>
</dbReference>
<feature type="chain" id="PRO_5014000454" description="Aspartate 1-decarboxylase beta chain" evidence="9 13">
    <location>
        <begin position="1"/>
        <end position="24"/>
    </location>
</feature>
<organism evidence="14 15">
    <name type="scientific">Kiritimatiella glycovorans</name>
    <dbReference type="NCBI Taxonomy" id="1307763"/>
    <lineage>
        <taxon>Bacteria</taxon>
        <taxon>Pseudomonadati</taxon>
        <taxon>Kiritimatiellota</taxon>
        <taxon>Kiritimatiellia</taxon>
        <taxon>Kiritimatiellales</taxon>
        <taxon>Kiritimatiellaceae</taxon>
        <taxon>Kiritimatiella</taxon>
    </lineage>
</organism>
<evidence type="ECO:0000256" key="8">
    <source>
        <dbReference type="ARBA" id="ARBA00023317"/>
    </source>
</evidence>
<gene>
    <name evidence="9 14" type="primary">panD</name>
    <name evidence="14" type="ORF">L21SP4_00824</name>
</gene>
<evidence type="ECO:0000256" key="7">
    <source>
        <dbReference type="ARBA" id="ARBA00023270"/>
    </source>
</evidence>
<reference evidence="15" key="1">
    <citation type="submission" date="2015-02" db="EMBL/GenBank/DDBJ databases">
        <title>Description and complete genome sequence of the first cultured representative of the subdivision 5 of the Verrucomicrobia phylum.</title>
        <authorList>
            <person name="Spring S."/>
            <person name="Bunk B."/>
            <person name="Sproer C."/>
            <person name="Klenk H.-P."/>
        </authorList>
    </citation>
    <scope>NUCLEOTIDE SEQUENCE [LARGE SCALE GENOMIC DNA]</scope>
    <source>
        <strain evidence="15">L21-Fru-AB</strain>
    </source>
</reference>
<feature type="binding site" evidence="9 11">
    <location>
        <position position="57"/>
    </location>
    <ligand>
        <name>substrate</name>
    </ligand>
</feature>
<dbReference type="PATRIC" id="fig|1609981.3.peg.859"/>
<feature type="binding site" evidence="9 11">
    <location>
        <begin position="73"/>
        <end position="75"/>
    </location>
    <ligand>
        <name>substrate</name>
    </ligand>
</feature>
<comment type="similarity">
    <text evidence="9">Belongs to the PanD family.</text>
</comment>
<dbReference type="GO" id="GO:0006523">
    <property type="term" value="P:alanine biosynthetic process"/>
    <property type="evidence" value="ECO:0007669"/>
    <property type="project" value="InterPro"/>
</dbReference>
<dbReference type="GO" id="GO:0005829">
    <property type="term" value="C:cytosol"/>
    <property type="evidence" value="ECO:0007669"/>
    <property type="project" value="TreeGrafter"/>
</dbReference>
<proteinExistence type="inferred from homology"/>
<evidence type="ECO:0000256" key="13">
    <source>
        <dbReference type="PIRSR" id="PIRSR006246-5"/>
    </source>
</evidence>
<dbReference type="CDD" id="cd06919">
    <property type="entry name" value="Asp_decarbox"/>
    <property type="match status" value="1"/>
</dbReference>
<keyword evidence="6 9" id="KW-0456">Lyase</keyword>
<dbReference type="KEGG" id="vbl:L21SP4_00824"/>
<dbReference type="PANTHER" id="PTHR21012">
    <property type="entry name" value="ASPARTATE 1-DECARBOXYLASE"/>
    <property type="match status" value="1"/>
</dbReference>
<feature type="active site" description="Schiff-base intermediate with substrate; via pyruvic acid" evidence="9 10">
    <location>
        <position position="25"/>
    </location>
</feature>